<dbReference type="EMBL" id="CP032050">
    <property type="protein sequence ID" value="AYN66066.1"/>
    <property type="molecule type" value="Genomic_DNA"/>
</dbReference>
<dbReference type="KEGG" id="emar:D1013_01055"/>
<dbReference type="Pfam" id="PF02130">
    <property type="entry name" value="YbeY"/>
    <property type="match status" value="1"/>
</dbReference>
<reference evidence="8 9" key="1">
    <citation type="submission" date="2018-08" db="EMBL/GenBank/DDBJ databases">
        <title>The reduced genetic potential of extracellular carbohydrate catabolism in Euzebyella marina RN62, a Flavobacteriia bacterium isolated from the hadal water.</title>
        <authorList>
            <person name="Xue C."/>
        </authorList>
    </citation>
    <scope>NUCLEOTIDE SEQUENCE [LARGE SCALE GENOMIC DNA]</scope>
    <source>
        <strain evidence="8 9">RN62</strain>
    </source>
</reference>
<dbReference type="HAMAP" id="MF_00009">
    <property type="entry name" value="Endoribonucl_YbeY"/>
    <property type="match status" value="1"/>
</dbReference>
<dbReference type="InterPro" id="IPR023091">
    <property type="entry name" value="MetalPrtase_cat_dom_sf_prd"/>
</dbReference>
<comment type="function">
    <text evidence="7">Single strand-specific metallo-endoribonuclease involved in late-stage 70S ribosome quality control and in maturation of the 3' terminus of the 16S rRNA.</text>
</comment>
<organism evidence="8 9">
    <name type="scientific">Euzebyella marina</name>
    <dbReference type="NCBI Taxonomy" id="1761453"/>
    <lineage>
        <taxon>Bacteria</taxon>
        <taxon>Pseudomonadati</taxon>
        <taxon>Bacteroidota</taxon>
        <taxon>Flavobacteriia</taxon>
        <taxon>Flavobacteriales</taxon>
        <taxon>Flavobacteriaceae</taxon>
        <taxon>Euzebyella</taxon>
    </lineage>
</organism>
<dbReference type="NCBIfam" id="TIGR00043">
    <property type="entry name" value="rRNA maturation RNase YbeY"/>
    <property type="match status" value="1"/>
</dbReference>
<dbReference type="Proteomes" id="UP000276309">
    <property type="component" value="Chromosome"/>
</dbReference>
<evidence type="ECO:0000256" key="2">
    <source>
        <dbReference type="ARBA" id="ARBA00022722"/>
    </source>
</evidence>
<dbReference type="GO" id="GO:0006364">
    <property type="term" value="P:rRNA processing"/>
    <property type="evidence" value="ECO:0007669"/>
    <property type="project" value="UniProtKB-UniRule"/>
</dbReference>
<dbReference type="InterPro" id="IPR020549">
    <property type="entry name" value="YbeY_CS"/>
</dbReference>
<keyword evidence="6 7" id="KW-0862">Zinc</keyword>
<feature type="binding site" evidence="7">
    <location>
        <position position="114"/>
    </location>
    <ligand>
        <name>Zn(2+)</name>
        <dbReference type="ChEBI" id="CHEBI:29105"/>
        <note>catalytic</note>
    </ligand>
</feature>
<sequence length="138" mass="16239">MIEFHFEIDFELDESKYSDWLTRICQSEKSTVGDLNYIFCTDEYLLDINQKYLSHDTFTDIITFDYCEGDSVSGDVFISVDRVKDNAVDFKVSFDQELNRVMAHGVLHLLGFKDKSAEDAVLMRRKENEKMEMFHVEH</sequence>
<dbReference type="GO" id="GO:0004521">
    <property type="term" value="F:RNA endonuclease activity"/>
    <property type="evidence" value="ECO:0007669"/>
    <property type="project" value="UniProtKB-UniRule"/>
</dbReference>
<keyword evidence="5 7" id="KW-0378">Hydrolase</keyword>
<protein>
    <recommendedName>
        <fullName evidence="7">Endoribonuclease YbeY</fullName>
        <ecNumber evidence="7">3.1.-.-</ecNumber>
    </recommendedName>
</protein>
<dbReference type="SUPFAM" id="SSF55486">
    <property type="entry name" value="Metalloproteases ('zincins'), catalytic domain"/>
    <property type="match status" value="1"/>
</dbReference>
<dbReference type="AlphaFoldDB" id="A0A3G2L1H9"/>
<comment type="subcellular location">
    <subcellularLocation>
        <location evidence="7">Cytoplasm</location>
    </subcellularLocation>
</comment>
<comment type="cofactor">
    <cofactor evidence="7">
        <name>Zn(2+)</name>
        <dbReference type="ChEBI" id="CHEBI:29105"/>
    </cofactor>
    <text evidence="7">Binds 1 zinc ion.</text>
</comment>
<gene>
    <name evidence="7 8" type="primary">ybeY</name>
    <name evidence="8" type="ORF">D1013_01055</name>
</gene>
<evidence type="ECO:0000256" key="1">
    <source>
        <dbReference type="ARBA" id="ARBA00010875"/>
    </source>
</evidence>
<proteinExistence type="inferred from homology"/>
<keyword evidence="7" id="KW-0698">rRNA processing</keyword>
<dbReference type="GO" id="GO:0005737">
    <property type="term" value="C:cytoplasm"/>
    <property type="evidence" value="ECO:0007669"/>
    <property type="project" value="UniProtKB-SubCell"/>
</dbReference>
<keyword evidence="7" id="KW-0690">Ribosome biogenesis</keyword>
<dbReference type="GO" id="GO:0008270">
    <property type="term" value="F:zinc ion binding"/>
    <property type="evidence" value="ECO:0007669"/>
    <property type="project" value="UniProtKB-UniRule"/>
</dbReference>
<keyword evidence="7" id="KW-0963">Cytoplasm</keyword>
<dbReference type="PANTHER" id="PTHR46986">
    <property type="entry name" value="ENDORIBONUCLEASE YBEY, CHLOROPLASTIC"/>
    <property type="match status" value="1"/>
</dbReference>
<evidence type="ECO:0000313" key="8">
    <source>
        <dbReference type="EMBL" id="AYN66066.1"/>
    </source>
</evidence>
<dbReference type="OrthoDB" id="9811984at2"/>
<dbReference type="PANTHER" id="PTHR46986:SF1">
    <property type="entry name" value="ENDORIBONUCLEASE YBEY, CHLOROPLASTIC"/>
    <property type="match status" value="1"/>
</dbReference>
<dbReference type="InterPro" id="IPR002036">
    <property type="entry name" value="YbeY"/>
</dbReference>
<dbReference type="GO" id="GO:0004222">
    <property type="term" value="F:metalloendopeptidase activity"/>
    <property type="evidence" value="ECO:0007669"/>
    <property type="project" value="InterPro"/>
</dbReference>
<evidence type="ECO:0000256" key="6">
    <source>
        <dbReference type="ARBA" id="ARBA00022833"/>
    </source>
</evidence>
<keyword evidence="2 7" id="KW-0540">Nuclease</keyword>
<evidence type="ECO:0000256" key="7">
    <source>
        <dbReference type="HAMAP-Rule" id="MF_00009"/>
    </source>
</evidence>
<dbReference type="EC" id="3.1.-.-" evidence="7"/>
<name>A0A3G2L1H9_9FLAO</name>
<evidence type="ECO:0000256" key="4">
    <source>
        <dbReference type="ARBA" id="ARBA00022759"/>
    </source>
</evidence>
<feature type="binding site" evidence="7">
    <location>
        <position position="104"/>
    </location>
    <ligand>
        <name>Zn(2+)</name>
        <dbReference type="ChEBI" id="CHEBI:29105"/>
        <note>catalytic</note>
    </ligand>
</feature>
<feature type="binding site" evidence="7">
    <location>
        <position position="108"/>
    </location>
    <ligand>
        <name>Zn(2+)</name>
        <dbReference type="ChEBI" id="CHEBI:29105"/>
        <note>catalytic</note>
    </ligand>
</feature>
<dbReference type="PROSITE" id="PS01306">
    <property type="entry name" value="UPF0054"/>
    <property type="match status" value="1"/>
</dbReference>
<keyword evidence="3 7" id="KW-0479">Metal-binding</keyword>
<evidence type="ECO:0000256" key="3">
    <source>
        <dbReference type="ARBA" id="ARBA00022723"/>
    </source>
</evidence>
<comment type="similarity">
    <text evidence="1 7">Belongs to the endoribonuclease YbeY family.</text>
</comment>
<keyword evidence="4 7" id="KW-0255">Endonuclease</keyword>
<accession>A0A3G2L1H9</accession>
<dbReference type="RefSeq" id="WP_121847119.1">
    <property type="nucleotide sequence ID" value="NZ_CP032050.1"/>
</dbReference>
<dbReference type="Gene3D" id="3.40.390.30">
    <property type="entry name" value="Metalloproteases ('zincins'), catalytic domain"/>
    <property type="match status" value="1"/>
</dbReference>
<evidence type="ECO:0000256" key="5">
    <source>
        <dbReference type="ARBA" id="ARBA00022801"/>
    </source>
</evidence>
<evidence type="ECO:0000313" key="9">
    <source>
        <dbReference type="Proteomes" id="UP000276309"/>
    </source>
</evidence>
<keyword evidence="9" id="KW-1185">Reference proteome</keyword>